<evidence type="ECO:0000256" key="2">
    <source>
        <dbReference type="ARBA" id="ARBA00023125"/>
    </source>
</evidence>
<comment type="caution">
    <text evidence="5">The sequence shown here is derived from an EMBL/GenBank/DDBJ whole genome shotgun (WGS) entry which is preliminary data.</text>
</comment>
<reference evidence="5" key="1">
    <citation type="journal article" date="2021" name="PeerJ">
        <title>Extensive microbial diversity within the chicken gut microbiome revealed by metagenomics and culture.</title>
        <authorList>
            <person name="Gilroy R."/>
            <person name="Ravi A."/>
            <person name="Getino M."/>
            <person name="Pursley I."/>
            <person name="Horton D.L."/>
            <person name="Alikhan N.F."/>
            <person name="Baker D."/>
            <person name="Gharbi K."/>
            <person name="Hall N."/>
            <person name="Watson M."/>
            <person name="Adriaenssens E.M."/>
            <person name="Foster-Nyarko E."/>
            <person name="Jarju S."/>
            <person name="Secka A."/>
            <person name="Antonio M."/>
            <person name="Oren A."/>
            <person name="Chaudhuri R.R."/>
            <person name="La Ragione R."/>
            <person name="Hildebrand F."/>
            <person name="Pallen M.J."/>
        </authorList>
    </citation>
    <scope>NUCLEOTIDE SEQUENCE</scope>
    <source>
        <strain evidence="5">G4-2901</strain>
    </source>
</reference>
<dbReference type="SMART" id="SM00421">
    <property type="entry name" value="HTH_LUXR"/>
    <property type="match status" value="1"/>
</dbReference>
<evidence type="ECO:0000256" key="3">
    <source>
        <dbReference type="ARBA" id="ARBA00023163"/>
    </source>
</evidence>
<reference evidence="5" key="2">
    <citation type="submission" date="2021-04" db="EMBL/GenBank/DDBJ databases">
        <authorList>
            <person name="Gilroy R."/>
        </authorList>
    </citation>
    <scope>NUCLEOTIDE SEQUENCE</scope>
    <source>
        <strain evidence="5">G4-2901</strain>
    </source>
</reference>
<dbReference type="PROSITE" id="PS00622">
    <property type="entry name" value="HTH_LUXR_1"/>
    <property type="match status" value="1"/>
</dbReference>
<sequence>MNTKRELNDKLLLQDFVGNDRLSESMDRFKLIAEGYSRIENAIAVLSDLKKRTSYIYYGGITETLGLCSKGECHSVNSIWEEEIFRCISTTDLEKRHLDELKFIHFLRNKPQKQRSDYYLVSILSMTGKDGRKHHVRHRVFYVAIQPNGSIRLALCLYNLTDDKTNTESYICESVSGKVFSLEQQDYNDLISTREKEILRLIDRGMQSKEISENLSISIHTVNRHRQNILSKLCATNSIEACRVAKQLKLI</sequence>
<dbReference type="EMBL" id="JAHLFW010000048">
    <property type="protein sequence ID" value="MBU3837737.1"/>
    <property type="molecule type" value="Genomic_DNA"/>
</dbReference>
<keyword evidence="2" id="KW-0238">DNA-binding</keyword>
<dbReference type="Pfam" id="PF00196">
    <property type="entry name" value="GerE"/>
    <property type="match status" value="1"/>
</dbReference>
<evidence type="ECO:0000259" key="4">
    <source>
        <dbReference type="PROSITE" id="PS50043"/>
    </source>
</evidence>
<organism evidence="5 6">
    <name type="scientific">Candidatus Phocaeicola faecigallinarum</name>
    <dbReference type="NCBI Taxonomy" id="2838732"/>
    <lineage>
        <taxon>Bacteria</taxon>
        <taxon>Pseudomonadati</taxon>
        <taxon>Bacteroidota</taxon>
        <taxon>Bacteroidia</taxon>
        <taxon>Bacteroidales</taxon>
        <taxon>Bacteroidaceae</taxon>
        <taxon>Phocaeicola</taxon>
    </lineage>
</organism>
<accession>A0A948TAR1</accession>
<protein>
    <submittedName>
        <fullName evidence="5">LuxR C-terminal-related transcriptional regulator</fullName>
    </submittedName>
</protein>
<dbReference type="PANTHER" id="PTHR44688">
    <property type="entry name" value="DNA-BINDING TRANSCRIPTIONAL ACTIVATOR DEVR_DOSR"/>
    <property type="match status" value="1"/>
</dbReference>
<dbReference type="PROSITE" id="PS50043">
    <property type="entry name" value="HTH_LUXR_2"/>
    <property type="match status" value="1"/>
</dbReference>
<keyword evidence="3" id="KW-0804">Transcription</keyword>
<dbReference type="InterPro" id="IPR036388">
    <property type="entry name" value="WH-like_DNA-bd_sf"/>
</dbReference>
<dbReference type="GO" id="GO:0006355">
    <property type="term" value="P:regulation of DNA-templated transcription"/>
    <property type="evidence" value="ECO:0007669"/>
    <property type="project" value="InterPro"/>
</dbReference>
<dbReference type="AlphaFoldDB" id="A0A948TAR1"/>
<dbReference type="Proteomes" id="UP000783796">
    <property type="component" value="Unassembled WGS sequence"/>
</dbReference>
<dbReference type="Gene3D" id="1.10.10.10">
    <property type="entry name" value="Winged helix-like DNA-binding domain superfamily/Winged helix DNA-binding domain"/>
    <property type="match status" value="1"/>
</dbReference>
<evidence type="ECO:0000313" key="5">
    <source>
        <dbReference type="EMBL" id="MBU3837737.1"/>
    </source>
</evidence>
<evidence type="ECO:0000256" key="1">
    <source>
        <dbReference type="ARBA" id="ARBA00023015"/>
    </source>
</evidence>
<name>A0A948TAR1_9BACT</name>
<feature type="domain" description="HTH luxR-type" evidence="4">
    <location>
        <begin position="184"/>
        <end position="249"/>
    </location>
</feature>
<dbReference type="InterPro" id="IPR016032">
    <property type="entry name" value="Sig_transdc_resp-reg_C-effctor"/>
</dbReference>
<proteinExistence type="predicted"/>
<keyword evidence="1" id="KW-0805">Transcription regulation</keyword>
<gene>
    <name evidence="5" type="ORF">H9777_05355</name>
</gene>
<dbReference type="PRINTS" id="PR00038">
    <property type="entry name" value="HTHLUXR"/>
</dbReference>
<dbReference type="InterPro" id="IPR000792">
    <property type="entry name" value="Tscrpt_reg_LuxR_C"/>
</dbReference>
<dbReference type="SUPFAM" id="SSF46894">
    <property type="entry name" value="C-terminal effector domain of the bipartite response regulators"/>
    <property type="match status" value="1"/>
</dbReference>
<dbReference type="PANTHER" id="PTHR44688:SF16">
    <property type="entry name" value="DNA-BINDING TRANSCRIPTIONAL ACTIVATOR DEVR_DOSR"/>
    <property type="match status" value="1"/>
</dbReference>
<dbReference type="Gene3D" id="3.30.450.20">
    <property type="entry name" value="PAS domain"/>
    <property type="match status" value="1"/>
</dbReference>
<evidence type="ECO:0000313" key="6">
    <source>
        <dbReference type="Proteomes" id="UP000783796"/>
    </source>
</evidence>
<dbReference type="GO" id="GO:0003677">
    <property type="term" value="F:DNA binding"/>
    <property type="evidence" value="ECO:0007669"/>
    <property type="project" value="UniProtKB-KW"/>
</dbReference>
<dbReference type="CDD" id="cd06170">
    <property type="entry name" value="LuxR_C_like"/>
    <property type="match status" value="1"/>
</dbReference>